<dbReference type="AlphaFoldDB" id="X5MCU8"/>
<reference evidence="2 3" key="1">
    <citation type="journal article" date="2014" name="Front. Genet.">
        <title>Genome and metabolic network of "Candidatus Phaeomarinobacter ectocarpi" Ec32, a new candidate genus of Alphaproteobacteria frequently associated with brown algae.</title>
        <authorList>
            <person name="Dittami S.M."/>
            <person name="Barbeyron T."/>
            <person name="Boyen C."/>
            <person name="Cambefort J."/>
            <person name="Collet G."/>
            <person name="Delage L."/>
            <person name="Gobet A."/>
            <person name="Groisillier A."/>
            <person name="Leblanc C."/>
            <person name="Michel G."/>
            <person name="Scornet D."/>
            <person name="Siegel A."/>
            <person name="Tapia J.E."/>
            <person name="Tonon T."/>
        </authorList>
    </citation>
    <scope>NUCLEOTIDE SEQUENCE [LARGE SCALE GENOMIC DNA]</scope>
    <source>
        <strain evidence="2 3">Ec32</strain>
    </source>
</reference>
<keyword evidence="3" id="KW-1185">Reference proteome</keyword>
<dbReference type="KEGG" id="pect:BN1012_Phect1348"/>
<protein>
    <submittedName>
        <fullName evidence="2">Lactoylglutathione lyase and related lyases</fullName>
    </submittedName>
</protein>
<dbReference type="PANTHER" id="PTHR35006:SF1">
    <property type="entry name" value="BLL2941 PROTEIN"/>
    <property type="match status" value="1"/>
</dbReference>
<dbReference type="HOGENOM" id="CLU_046006_6_0_5"/>
<dbReference type="CDD" id="cd07262">
    <property type="entry name" value="VOC_like"/>
    <property type="match status" value="1"/>
</dbReference>
<proteinExistence type="predicted"/>
<dbReference type="PATRIC" id="fig|1458461.3.peg.1347"/>
<feature type="domain" description="Glyoxalase/fosfomycin resistance/dioxygenase" evidence="1">
    <location>
        <begin position="3"/>
        <end position="117"/>
    </location>
</feature>
<dbReference type="PANTHER" id="PTHR35006">
    <property type="entry name" value="GLYOXALASE FAMILY PROTEIN (AFU_ORTHOLOGUE AFUA_5G14830)"/>
    <property type="match status" value="1"/>
</dbReference>
<dbReference type="OrthoDB" id="9807407at2"/>
<organism evidence="2 3">
    <name type="scientific">Candidatus Phaeomarinibacter ectocarpi</name>
    <dbReference type="NCBI Taxonomy" id="1458461"/>
    <lineage>
        <taxon>Bacteria</taxon>
        <taxon>Pseudomonadati</taxon>
        <taxon>Pseudomonadota</taxon>
        <taxon>Alphaproteobacteria</taxon>
        <taxon>Hyphomicrobiales</taxon>
        <taxon>Parvibaculaceae</taxon>
        <taxon>Candidatus Phaeomarinibacter</taxon>
    </lineage>
</organism>
<evidence type="ECO:0000259" key="1">
    <source>
        <dbReference type="Pfam" id="PF00903"/>
    </source>
</evidence>
<dbReference type="Gene3D" id="3.10.180.10">
    <property type="entry name" value="2,3-Dihydroxybiphenyl 1,2-Dioxygenase, domain 1"/>
    <property type="match status" value="1"/>
</dbReference>
<sequence length="122" mass="12708">MLAYATVGTNDLPKALAYYDALLADLNPQVVMEEEGNMRVYGGGTGAMIMVTKPYDGKAATPGNGTMLALSPGSKEAVDAIHAKAMELGSADEGAPGDRGQGFYGAYFRDLDGNKICAFHLG</sequence>
<gene>
    <name evidence="2" type="ORF">BN1012_Phect1348</name>
</gene>
<dbReference type="RefSeq" id="WP_043950180.1">
    <property type="nucleotide sequence ID" value="NZ_HG966617.1"/>
</dbReference>
<accession>X5MCU8</accession>
<evidence type="ECO:0000313" key="3">
    <source>
        <dbReference type="Proteomes" id="UP000032160"/>
    </source>
</evidence>
<dbReference type="STRING" id="1458461.BN1012_Phect1348"/>
<name>X5MCU8_9HYPH</name>
<dbReference type="InterPro" id="IPR029068">
    <property type="entry name" value="Glyas_Bleomycin-R_OHBP_Dase"/>
</dbReference>
<dbReference type="Pfam" id="PF00903">
    <property type="entry name" value="Glyoxalase"/>
    <property type="match status" value="1"/>
</dbReference>
<dbReference type="SUPFAM" id="SSF54593">
    <property type="entry name" value="Glyoxalase/Bleomycin resistance protein/Dihydroxybiphenyl dioxygenase"/>
    <property type="match status" value="1"/>
</dbReference>
<dbReference type="Proteomes" id="UP000032160">
    <property type="component" value="Chromosome I"/>
</dbReference>
<keyword evidence="2" id="KW-0456">Lyase</keyword>
<dbReference type="GO" id="GO:0016829">
    <property type="term" value="F:lyase activity"/>
    <property type="evidence" value="ECO:0007669"/>
    <property type="project" value="UniProtKB-KW"/>
</dbReference>
<dbReference type="InterPro" id="IPR004360">
    <property type="entry name" value="Glyas_Fos-R_dOase_dom"/>
</dbReference>
<evidence type="ECO:0000313" key="2">
    <source>
        <dbReference type="EMBL" id="CDO59562.1"/>
    </source>
</evidence>
<dbReference type="EMBL" id="HG966617">
    <property type="protein sequence ID" value="CDO59562.1"/>
    <property type="molecule type" value="Genomic_DNA"/>
</dbReference>